<sequence length="77" mass="8741">MKKVSARWVPKLLSAVQRQERVRCASEFLDLCGENPKTVIERLVTGDETMILYETCCRSASPKIPEFSPKTVSHKNC</sequence>
<evidence type="ECO:0000313" key="2">
    <source>
        <dbReference type="Proteomes" id="UP001314205"/>
    </source>
</evidence>
<protein>
    <submittedName>
        <fullName evidence="1">Uncharacterized protein</fullName>
    </submittedName>
</protein>
<gene>
    <name evidence="1" type="ORF">PARMNEM_LOCUS7343</name>
</gene>
<dbReference type="EMBL" id="CAVLGL010000080">
    <property type="protein sequence ID" value="CAK1586382.1"/>
    <property type="molecule type" value="Genomic_DNA"/>
</dbReference>
<keyword evidence="2" id="KW-1185">Reference proteome</keyword>
<dbReference type="Proteomes" id="UP001314205">
    <property type="component" value="Unassembled WGS sequence"/>
</dbReference>
<reference evidence="1 2" key="1">
    <citation type="submission" date="2023-11" db="EMBL/GenBank/DDBJ databases">
        <authorList>
            <person name="Hedman E."/>
            <person name="Englund M."/>
            <person name="Stromberg M."/>
            <person name="Nyberg Akerstrom W."/>
            <person name="Nylinder S."/>
            <person name="Jareborg N."/>
            <person name="Kallberg Y."/>
            <person name="Kronander E."/>
        </authorList>
    </citation>
    <scope>NUCLEOTIDE SEQUENCE [LARGE SCALE GENOMIC DNA]</scope>
</reference>
<dbReference type="AlphaFoldDB" id="A0AAV1KX89"/>
<accession>A0AAV1KX89</accession>
<name>A0AAV1KX89_9NEOP</name>
<dbReference type="InterPro" id="IPR036397">
    <property type="entry name" value="RNaseH_sf"/>
</dbReference>
<evidence type="ECO:0000313" key="1">
    <source>
        <dbReference type="EMBL" id="CAK1586382.1"/>
    </source>
</evidence>
<proteinExistence type="predicted"/>
<organism evidence="1 2">
    <name type="scientific">Parnassius mnemosyne</name>
    <name type="common">clouded apollo</name>
    <dbReference type="NCBI Taxonomy" id="213953"/>
    <lineage>
        <taxon>Eukaryota</taxon>
        <taxon>Metazoa</taxon>
        <taxon>Ecdysozoa</taxon>
        <taxon>Arthropoda</taxon>
        <taxon>Hexapoda</taxon>
        <taxon>Insecta</taxon>
        <taxon>Pterygota</taxon>
        <taxon>Neoptera</taxon>
        <taxon>Endopterygota</taxon>
        <taxon>Lepidoptera</taxon>
        <taxon>Glossata</taxon>
        <taxon>Ditrysia</taxon>
        <taxon>Papilionoidea</taxon>
        <taxon>Papilionidae</taxon>
        <taxon>Parnassiinae</taxon>
        <taxon>Parnassini</taxon>
        <taxon>Parnassius</taxon>
        <taxon>Driopa</taxon>
    </lineage>
</organism>
<dbReference type="Gene3D" id="3.30.420.10">
    <property type="entry name" value="Ribonuclease H-like superfamily/Ribonuclease H"/>
    <property type="match status" value="1"/>
</dbReference>
<dbReference type="GO" id="GO:0003676">
    <property type="term" value="F:nucleic acid binding"/>
    <property type="evidence" value="ECO:0007669"/>
    <property type="project" value="InterPro"/>
</dbReference>
<comment type="caution">
    <text evidence="1">The sequence shown here is derived from an EMBL/GenBank/DDBJ whole genome shotgun (WGS) entry which is preliminary data.</text>
</comment>